<dbReference type="InterPro" id="IPR036388">
    <property type="entry name" value="WH-like_DNA-bd_sf"/>
</dbReference>
<organism evidence="6 7">
    <name type="scientific">Actinophytocola gossypii</name>
    <dbReference type="NCBI Taxonomy" id="2812003"/>
    <lineage>
        <taxon>Bacteria</taxon>
        <taxon>Bacillati</taxon>
        <taxon>Actinomycetota</taxon>
        <taxon>Actinomycetes</taxon>
        <taxon>Pseudonocardiales</taxon>
        <taxon>Pseudonocardiaceae</taxon>
    </lineage>
</organism>
<dbReference type="SMART" id="SM01012">
    <property type="entry name" value="ANTAR"/>
    <property type="match status" value="1"/>
</dbReference>
<dbReference type="InterPro" id="IPR029016">
    <property type="entry name" value="GAF-like_dom_sf"/>
</dbReference>
<gene>
    <name evidence="6" type="ORF">JT362_14140</name>
</gene>
<feature type="domain" description="ANTAR" evidence="5">
    <location>
        <begin position="158"/>
        <end position="219"/>
    </location>
</feature>
<accession>A0ABT2J972</accession>
<evidence type="ECO:0000313" key="6">
    <source>
        <dbReference type="EMBL" id="MCT2584261.1"/>
    </source>
</evidence>
<dbReference type="InterPro" id="IPR003018">
    <property type="entry name" value="GAF"/>
</dbReference>
<evidence type="ECO:0000259" key="5">
    <source>
        <dbReference type="PROSITE" id="PS50921"/>
    </source>
</evidence>
<dbReference type="PROSITE" id="PS50921">
    <property type="entry name" value="ANTAR"/>
    <property type="match status" value="1"/>
</dbReference>
<keyword evidence="3" id="KW-0805">Transcription regulation</keyword>
<keyword evidence="7" id="KW-1185">Reference proteome</keyword>
<protein>
    <submittedName>
        <fullName evidence="6">GAF and ANTAR domain-containing protein</fullName>
    </submittedName>
</protein>
<dbReference type="Gene3D" id="1.10.10.10">
    <property type="entry name" value="Winged helix-like DNA-binding domain superfamily/Winged helix DNA-binding domain"/>
    <property type="match status" value="1"/>
</dbReference>
<dbReference type="EMBL" id="JAFFZE010000012">
    <property type="protein sequence ID" value="MCT2584261.1"/>
    <property type="molecule type" value="Genomic_DNA"/>
</dbReference>
<evidence type="ECO:0000256" key="2">
    <source>
        <dbReference type="ARBA" id="ARBA00022777"/>
    </source>
</evidence>
<dbReference type="SMART" id="SM00065">
    <property type="entry name" value="GAF"/>
    <property type="match status" value="1"/>
</dbReference>
<dbReference type="InterPro" id="IPR005561">
    <property type="entry name" value="ANTAR"/>
</dbReference>
<dbReference type="SUPFAM" id="SSF52172">
    <property type="entry name" value="CheY-like"/>
    <property type="match status" value="1"/>
</dbReference>
<dbReference type="Pfam" id="PF03861">
    <property type="entry name" value="ANTAR"/>
    <property type="match status" value="1"/>
</dbReference>
<dbReference type="Proteomes" id="UP001156441">
    <property type="component" value="Unassembled WGS sequence"/>
</dbReference>
<name>A0ABT2J972_9PSEU</name>
<dbReference type="InterPro" id="IPR011006">
    <property type="entry name" value="CheY-like_superfamily"/>
</dbReference>
<keyword evidence="4" id="KW-0804">Transcription</keyword>
<evidence type="ECO:0000256" key="1">
    <source>
        <dbReference type="ARBA" id="ARBA00022679"/>
    </source>
</evidence>
<dbReference type="InterPro" id="IPR012074">
    <property type="entry name" value="GAF_ANTAR"/>
</dbReference>
<evidence type="ECO:0000256" key="3">
    <source>
        <dbReference type="ARBA" id="ARBA00023015"/>
    </source>
</evidence>
<sequence length="226" mass="24711">MADDLSTALADMARDLLAQPTLQATLDRIVAHAVDLVDGCESAGILIVRRGETQSLAATDDLARESDMLQGEVGEGPCLDATLRAEQIFRIPDVANDKRWPKYGPRAVDLGIHSALGFLLFTEDENLGALNMYARRTHAFPEDTGHAGWLLASHAAVAFANARTDDQLRAAVATRQEIGEAVGILMERYKMPEERAFDLLRRESQNRNIKLRDVARTVTETGEVGG</sequence>
<dbReference type="Gene3D" id="3.30.450.40">
    <property type="match status" value="1"/>
</dbReference>
<comment type="caution">
    <text evidence="6">The sequence shown here is derived from an EMBL/GenBank/DDBJ whole genome shotgun (WGS) entry which is preliminary data.</text>
</comment>
<dbReference type="SUPFAM" id="SSF55781">
    <property type="entry name" value="GAF domain-like"/>
    <property type="match status" value="1"/>
</dbReference>
<proteinExistence type="predicted"/>
<dbReference type="RefSeq" id="WP_260191667.1">
    <property type="nucleotide sequence ID" value="NZ_JAFFZE010000012.1"/>
</dbReference>
<keyword evidence="1" id="KW-0808">Transferase</keyword>
<reference evidence="6 7" key="1">
    <citation type="submission" date="2021-02" db="EMBL/GenBank/DDBJ databases">
        <title>Actinophytocola xerophila sp. nov., isolated from soil of cotton cropping field.</title>
        <authorList>
            <person name="Huang R."/>
            <person name="Chen X."/>
            <person name="Ge X."/>
            <person name="Liu W."/>
        </authorList>
    </citation>
    <scope>NUCLEOTIDE SEQUENCE [LARGE SCALE GENOMIC DNA]</scope>
    <source>
        <strain evidence="6 7">S1-96</strain>
    </source>
</reference>
<evidence type="ECO:0000256" key="4">
    <source>
        <dbReference type="ARBA" id="ARBA00023163"/>
    </source>
</evidence>
<evidence type="ECO:0000313" key="7">
    <source>
        <dbReference type="Proteomes" id="UP001156441"/>
    </source>
</evidence>
<dbReference type="PIRSF" id="PIRSF036625">
    <property type="entry name" value="GAF_ANTAR"/>
    <property type="match status" value="1"/>
</dbReference>
<keyword evidence="2" id="KW-0418">Kinase</keyword>
<dbReference type="Pfam" id="PF13185">
    <property type="entry name" value="GAF_2"/>
    <property type="match status" value="1"/>
</dbReference>